<comment type="caution">
    <text evidence="1">The sequence shown here is derived from an EMBL/GenBank/DDBJ whole genome shotgun (WGS) entry which is preliminary data.</text>
</comment>
<evidence type="ECO:0000313" key="1">
    <source>
        <dbReference type="EMBL" id="KAK3064577.1"/>
    </source>
</evidence>
<keyword evidence="2" id="KW-1185">Reference proteome</keyword>
<organism evidence="1 2">
    <name type="scientific">Coniosporium uncinatum</name>
    <dbReference type="NCBI Taxonomy" id="93489"/>
    <lineage>
        <taxon>Eukaryota</taxon>
        <taxon>Fungi</taxon>
        <taxon>Dikarya</taxon>
        <taxon>Ascomycota</taxon>
        <taxon>Pezizomycotina</taxon>
        <taxon>Dothideomycetes</taxon>
        <taxon>Dothideomycetes incertae sedis</taxon>
        <taxon>Coniosporium</taxon>
    </lineage>
</organism>
<reference evidence="1" key="1">
    <citation type="submission" date="2024-09" db="EMBL/GenBank/DDBJ databases">
        <title>Black Yeasts Isolated from many extreme environments.</title>
        <authorList>
            <person name="Coleine C."/>
            <person name="Stajich J.E."/>
            <person name="Selbmann L."/>
        </authorList>
    </citation>
    <scope>NUCLEOTIDE SEQUENCE</scope>
    <source>
        <strain evidence="1">CCFEE 5737</strain>
    </source>
</reference>
<evidence type="ECO:0000313" key="2">
    <source>
        <dbReference type="Proteomes" id="UP001186974"/>
    </source>
</evidence>
<accession>A0ACC3DB74</accession>
<dbReference type="Proteomes" id="UP001186974">
    <property type="component" value="Unassembled WGS sequence"/>
</dbReference>
<dbReference type="EMBL" id="JAWDJW010006477">
    <property type="protein sequence ID" value="KAK3064577.1"/>
    <property type="molecule type" value="Genomic_DNA"/>
</dbReference>
<name>A0ACC3DB74_9PEZI</name>
<proteinExistence type="predicted"/>
<sequence length="338" mass="36214">MSWMDSWSRPKKHAATPPPLYLTAAPRKSHTSAPPNTPVKYCSSRCRTQKPGAVDRRIEDAFVMLLNGEDPSTITNDPAEAETPSTPKPSKPSKKTVKGDPRIIVDCTTVEEAVFGSRHDPEKTYGRRKNRAFRGIKDGEEWKTVDMMDPPPLSETANDTDTAPESLDSAPESDGGGGGGGADGGGVKVNSTEHPDFVYTGLAGKVRPRQSESEVNGSVGGEKGWAEKIDETPEMLAKRREGQRKAEEREMVRKAARRGCAFGFAVGKGGGGGGAGEGVEEGKGGKKKGKGKKQGVDEEGEGALDGKERRRKCEAVMSGQVVESSFAKGDWGIRWREG</sequence>
<gene>
    <name evidence="1" type="ORF">LTS18_005946</name>
</gene>
<protein>
    <submittedName>
        <fullName evidence="1">Uncharacterized protein</fullName>
    </submittedName>
</protein>